<sequence length="132" mass="15021">MTLPFIPDEILAEIMKVLAQAEVSYLSPFVCAGKRTSNIAGTAEVLQKCNFTDLIHQNHEDIMSGGRVRRFFERYCEGGNLEAVYVEGLPRHPLSCIIRCMFWRSAKGERIVSEIFVEPQRSPGRECQISRE</sequence>
<accession>A0A6D2JKK7</accession>
<dbReference type="AlphaFoldDB" id="A0A6D2JKK7"/>
<evidence type="ECO:0000313" key="2">
    <source>
        <dbReference type="Proteomes" id="UP000467841"/>
    </source>
</evidence>
<comment type="caution">
    <text evidence="1">The sequence shown here is derived from an EMBL/GenBank/DDBJ whole genome shotgun (WGS) entry which is preliminary data.</text>
</comment>
<evidence type="ECO:0000313" key="1">
    <source>
        <dbReference type="EMBL" id="CAA7040451.1"/>
    </source>
</evidence>
<keyword evidence="2" id="KW-1185">Reference proteome</keyword>
<reference evidence="1" key="1">
    <citation type="submission" date="2020-01" db="EMBL/GenBank/DDBJ databases">
        <authorList>
            <person name="Mishra B."/>
        </authorList>
    </citation>
    <scope>NUCLEOTIDE SEQUENCE [LARGE SCALE GENOMIC DNA]</scope>
</reference>
<proteinExistence type="predicted"/>
<protein>
    <submittedName>
        <fullName evidence="1">Uncharacterized protein</fullName>
    </submittedName>
</protein>
<dbReference type="Proteomes" id="UP000467841">
    <property type="component" value="Unassembled WGS sequence"/>
</dbReference>
<organism evidence="1 2">
    <name type="scientific">Microthlaspi erraticum</name>
    <dbReference type="NCBI Taxonomy" id="1685480"/>
    <lineage>
        <taxon>Eukaryota</taxon>
        <taxon>Viridiplantae</taxon>
        <taxon>Streptophyta</taxon>
        <taxon>Embryophyta</taxon>
        <taxon>Tracheophyta</taxon>
        <taxon>Spermatophyta</taxon>
        <taxon>Magnoliopsida</taxon>
        <taxon>eudicotyledons</taxon>
        <taxon>Gunneridae</taxon>
        <taxon>Pentapetalae</taxon>
        <taxon>rosids</taxon>
        <taxon>malvids</taxon>
        <taxon>Brassicales</taxon>
        <taxon>Brassicaceae</taxon>
        <taxon>Coluteocarpeae</taxon>
        <taxon>Microthlaspi</taxon>
    </lineage>
</organism>
<gene>
    <name evidence="1" type="ORF">MERR_LOCUS27686</name>
</gene>
<name>A0A6D2JKK7_9BRAS</name>
<dbReference type="EMBL" id="CACVBM020001229">
    <property type="protein sequence ID" value="CAA7040451.1"/>
    <property type="molecule type" value="Genomic_DNA"/>
</dbReference>